<proteinExistence type="predicted"/>
<accession>A0A6G1KI29</accession>
<feature type="transmembrane region" description="Helical" evidence="5">
    <location>
        <begin position="59"/>
        <end position="79"/>
    </location>
</feature>
<feature type="transmembrane region" description="Helical" evidence="5">
    <location>
        <begin position="353"/>
        <end position="375"/>
    </location>
</feature>
<evidence type="ECO:0000256" key="3">
    <source>
        <dbReference type="ARBA" id="ARBA00022989"/>
    </source>
</evidence>
<evidence type="ECO:0000256" key="2">
    <source>
        <dbReference type="ARBA" id="ARBA00022692"/>
    </source>
</evidence>
<evidence type="ECO:0000256" key="1">
    <source>
        <dbReference type="ARBA" id="ARBA00004141"/>
    </source>
</evidence>
<evidence type="ECO:0000256" key="4">
    <source>
        <dbReference type="ARBA" id="ARBA00023136"/>
    </source>
</evidence>
<evidence type="ECO:0000313" key="7">
    <source>
        <dbReference type="EMBL" id="KAF2712566.1"/>
    </source>
</evidence>
<keyword evidence="3 5" id="KW-1133">Transmembrane helix</keyword>
<keyword evidence="2 5" id="KW-0812">Transmembrane</keyword>
<comment type="subcellular location">
    <subcellularLocation>
        <location evidence="1">Membrane</location>
        <topology evidence="1">Multi-pass membrane protein</topology>
    </subcellularLocation>
</comment>
<dbReference type="AlphaFoldDB" id="A0A6G1KI29"/>
<dbReference type="Proteomes" id="UP000799428">
    <property type="component" value="Unassembled WGS sequence"/>
</dbReference>
<dbReference type="InterPro" id="IPR032805">
    <property type="entry name" value="Wax_synthase_dom"/>
</dbReference>
<feature type="transmembrane region" description="Helical" evidence="5">
    <location>
        <begin position="292"/>
        <end position="313"/>
    </location>
</feature>
<sequence>MELPPVFLKLQLPLVLSTVIVAQGLKPGILRIFFTLPLLIILASQALYRKESADYGVDYPLQVGVCMAIFIYFDQILLANPDKEKWHKIQYGKQKEVESVKGESGKDGAIPQTFFGRVWWAIRFTTTTRYVGWSQQVKNVPIEVAADYSRWRFLVRKSLRAAFFIVLTDTEKAYTASTVHGGYRGFETGKVPVGLSGYPLFDQFKFTWMHIFITYGILELSNTLYGIVSVASGFANPRECPSLFGSLWGMYTVRKSWGLVWHQQTRRICQTFGLFVARDVLRLRKGSFGSKYVQLFAAFAVSCATHGGAAMLLKKSWSAGNADHVCFFAQAVAIFIEDHVIAIGKSMGFKDSAFWRAVGFVWVVAWFGLSLITYISTSMDNGIWIHEKQWDFFGVGPKV</sequence>
<evidence type="ECO:0000256" key="5">
    <source>
        <dbReference type="SAM" id="Phobius"/>
    </source>
</evidence>
<protein>
    <recommendedName>
        <fullName evidence="6">Wax synthase domain-containing protein</fullName>
    </recommendedName>
</protein>
<dbReference type="OrthoDB" id="1077582at2759"/>
<name>A0A6G1KI29_9PLEO</name>
<keyword evidence="8" id="KW-1185">Reference proteome</keyword>
<evidence type="ECO:0000259" key="6">
    <source>
        <dbReference type="Pfam" id="PF13813"/>
    </source>
</evidence>
<dbReference type="Pfam" id="PF13813">
    <property type="entry name" value="MBOAT_2"/>
    <property type="match status" value="1"/>
</dbReference>
<dbReference type="EMBL" id="MU005766">
    <property type="protein sequence ID" value="KAF2712566.1"/>
    <property type="molecule type" value="Genomic_DNA"/>
</dbReference>
<evidence type="ECO:0000313" key="8">
    <source>
        <dbReference type="Proteomes" id="UP000799428"/>
    </source>
</evidence>
<gene>
    <name evidence="7" type="ORF">K504DRAFT_426988</name>
</gene>
<feature type="transmembrane region" description="Helical" evidence="5">
    <location>
        <begin position="29"/>
        <end position="47"/>
    </location>
</feature>
<dbReference type="GO" id="GO:0016020">
    <property type="term" value="C:membrane"/>
    <property type="evidence" value="ECO:0007669"/>
    <property type="project" value="UniProtKB-SubCell"/>
</dbReference>
<keyword evidence="4 5" id="KW-0472">Membrane</keyword>
<feature type="domain" description="Wax synthase" evidence="6">
    <location>
        <begin position="240"/>
        <end position="329"/>
    </location>
</feature>
<reference evidence="7" key="1">
    <citation type="journal article" date="2020" name="Stud. Mycol.">
        <title>101 Dothideomycetes genomes: a test case for predicting lifestyles and emergence of pathogens.</title>
        <authorList>
            <person name="Haridas S."/>
            <person name="Albert R."/>
            <person name="Binder M."/>
            <person name="Bloem J."/>
            <person name="Labutti K."/>
            <person name="Salamov A."/>
            <person name="Andreopoulos B."/>
            <person name="Baker S."/>
            <person name="Barry K."/>
            <person name="Bills G."/>
            <person name="Bluhm B."/>
            <person name="Cannon C."/>
            <person name="Castanera R."/>
            <person name="Culley D."/>
            <person name="Daum C."/>
            <person name="Ezra D."/>
            <person name="Gonzalez J."/>
            <person name="Henrissat B."/>
            <person name="Kuo A."/>
            <person name="Liang C."/>
            <person name="Lipzen A."/>
            <person name="Lutzoni F."/>
            <person name="Magnuson J."/>
            <person name="Mondo S."/>
            <person name="Nolan M."/>
            <person name="Ohm R."/>
            <person name="Pangilinan J."/>
            <person name="Park H.-J."/>
            <person name="Ramirez L."/>
            <person name="Alfaro M."/>
            <person name="Sun H."/>
            <person name="Tritt A."/>
            <person name="Yoshinaga Y."/>
            <person name="Zwiers L.-H."/>
            <person name="Turgeon B."/>
            <person name="Goodwin S."/>
            <person name="Spatafora J."/>
            <person name="Crous P."/>
            <person name="Grigoriev I."/>
        </authorList>
    </citation>
    <scope>NUCLEOTIDE SEQUENCE</scope>
    <source>
        <strain evidence="7">CBS 279.74</strain>
    </source>
</reference>
<organism evidence="7 8">
    <name type="scientific">Pleomassaria siparia CBS 279.74</name>
    <dbReference type="NCBI Taxonomy" id="1314801"/>
    <lineage>
        <taxon>Eukaryota</taxon>
        <taxon>Fungi</taxon>
        <taxon>Dikarya</taxon>
        <taxon>Ascomycota</taxon>
        <taxon>Pezizomycotina</taxon>
        <taxon>Dothideomycetes</taxon>
        <taxon>Pleosporomycetidae</taxon>
        <taxon>Pleosporales</taxon>
        <taxon>Pleomassariaceae</taxon>
        <taxon>Pleomassaria</taxon>
    </lineage>
</organism>